<accession>A0A7C1JFM5</accession>
<feature type="transmembrane region" description="Helical" evidence="1">
    <location>
        <begin position="130"/>
        <end position="147"/>
    </location>
</feature>
<feature type="transmembrane region" description="Helical" evidence="1">
    <location>
        <begin position="84"/>
        <end position="104"/>
    </location>
</feature>
<feature type="transmembrane region" description="Helical" evidence="1">
    <location>
        <begin position="53"/>
        <end position="72"/>
    </location>
</feature>
<proteinExistence type="predicted"/>
<reference evidence="2" key="1">
    <citation type="journal article" date="2020" name="mSystems">
        <title>Genome- and Community-Level Interaction Insights into Carbon Utilization and Element Cycling Functions of Hydrothermarchaeota in Hydrothermal Sediment.</title>
        <authorList>
            <person name="Zhou Z."/>
            <person name="Liu Y."/>
            <person name="Xu W."/>
            <person name="Pan J."/>
            <person name="Luo Z.H."/>
            <person name="Li M."/>
        </authorList>
    </citation>
    <scope>NUCLEOTIDE SEQUENCE [LARGE SCALE GENOMIC DNA]</scope>
    <source>
        <strain evidence="2">SpSt-289</strain>
    </source>
</reference>
<name>A0A7C1JFM5_9CHLR</name>
<feature type="transmembrane region" description="Helical" evidence="1">
    <location>
        <begin position="29"/>
        <end position="47"/>
    </location>
</feature>
<organism evidence="2">
    <name type="scientific">Caldilinea aerophila</name>
    <dbReference type="NCBI Taxonomy" id="133453"/>
    <lineage>
        <taxon>Bacteria</taxon>
        <taxon>Bacillati</taxon>
        <taxon>Chloroflexota</taxon>
        <taxon>Caldilineae</taxon>
        <taxon>Caldilineales</taxon>
        <taxon>Caldilineaceae</taxon>
        <taxon>Caldilinea</taxon>
    </lineage>
</organism>
<feature type="transmembrane region" description="Helical" evidence="1">
    <location>
        <begin position="154"/>
        <end position="175"/>
    </location>
</feature>
<evidence type="ECO:0000313" key="2">
    <source>
        <dbReference type="EMBL" id="HDX30201.1"/>
    </source>
</evidence>
<sequence length="262" mass="29969">MTHTTLSTAPRFNLQESFPLIRLLHPKQYAWAVGLSLAVGLTVSWIIVAAGIAPLWAATALTLVILLPAGFFKWRDDYRRYGRTLMLLSILLTAQGLHTIEHLIQWTQYHILYWTMRQSNGLLSPANAEWVHFVWNWLVLIVVLLLLSGGIRNVWMWLLLVVAAFHAVEHTYTFIRYQLILRELTAMDILNVTAQGLPGIVGRDGWLARSEWTRGTWICSIPGLTTAVRLDVHFWWNAIEMTLLGIAGHIALRRRMQSLQLD</sequence>
<protein>
    <submittedName>
        <fullName evidence="2">Uncharacterized protein</fullName>
    </submittedName>
</protein>
<gene>
    <name evidence="2" type="ORF">ENQ20_01760</name>
</gene>
<comment type="caution">
    <text evidence="2">The sequence shown here is derived from an EMBL/GenBank/DDBJ whole genome shotgun (WGS) entry which is preliminary data.</text>
</comment>
<dbReference type="AlphaFoldDB" id="A0A7C1JFM5"/>
<dbReference type="EMBL" id="DSMG01000022">
    <property type="protein sequence ID" value="HDX30201.1"/>
    <property type="molecule type" value="Genomic_DNA"/>
</dbReference>
<keyword evidence="1" id="KW-0812">Transmembrane</keyword>
<keyword evidence="1" id="KW-1133">Transmembrane helix</keyword>
<feature type="transmembrane region" description="Helical" evidence="1">
    <location>
        <begin position="234"/>
        <end position="252"/>
    </location>
</feature>
<evidence type="ECO:0000256" key="1">
    <source>
        <dbReference type="SAM" id="Phobius"/>
    </source>
</evidence>
<keyword evidence="1" id="KW-0472">Membrane</keyword>